<dbReference type="AlphaFoldDB" id="J2JHY3"/>
<protein>
    <submittedName>
        <fullName evidence="1">Uncharacterized protein</fullName>
    </submittedName>
</protein>
<name>J2JHY3_9FLAO</name>
<dbReference type="Proteomes" id="UP000007509">
    <property type="component" value="Unassembled WGS sequence"/>
</dbReference>
<comment type="caution">
    <text evidence="1">The sequence shown here is derived from an EMBL/GenBank/DDBJ whole genome shotgun (WGS) entry which is preliminary data.</text>
</comment>
<reference evidence="1 2" key="1">
    <citation type="journal article" date="2012" name="J. Bacteriol.">
        <title>Twenty-one genome sequences from Pseudomonas species and 19 genome sequences from diverse bacteria isolated from the rhizosphere and endosphere of Populus deltoides.</title>
        <authorList>
            <person name="Brown S.D."/>
            <person name="Utturkar S.M."/>
            <person name="Klingeman D.M."/>
            <person name="Johnson C.M."/>
            <person name="Martin S.L."/>
            <person name="Land M.L."/>
            <person name="Lu T.Y."/>
            <person name="Schadt C.W."/>
            <person name="Doktycz M.J."/>
            <person name="Pelletier D.A."/>
        </authorList>
    </citation>
    <scope>NUCLEOTIDE SEQUENCE [LARGE SCALE GENOMIC DNA]</scope>
    <source>
        <strain evidence="1 2">CF314</strain>
    </source>
</reference>
<organism evidence="1 2">
    <name type="scientific">Chryseobacterium populi</name>
    <dbReference type="NCBI Taxonomy" id="1144316"/>
    <lineage>
        <taxon>Bacteria</taxon>
        <taxon>Pseudomonadati</taxon>
        <taxon>Bacteroidota</taxon>
        <taxon>Flavobacteriia</taxon>
        <taxon>Flavobacteriales</taxon>
        <taxon>Weeksellaceae</taxon>
        <taxon>Chryseobacterium group</taxon>
        <taxon>Chryseobacterium</taxon>
    </lineage>
</organism>
<evidence type="ECO:0000313" key="2">
    <source>
        <dbReference type="Proteomes" id="UP000007509"/>
    </source>
</evidence>
<dbReference type="EMBL" id="AKJY01000118">
    <property type="protein sequence ID" value="EJL67515.1"/>
    <property type="molecule type" value="Genomic_DNA"/>
</dbReference>
<evidence type="ECO:0000313" key="1">
    <source>
        <dbReference type="EMBL" id="EJL67515.1"/>
    </source>
</evidence>
<sequence>MNRIFIDPVPFELTNILFISSFTLSGIKKINFWG</sequence>
<gene>
    <name evidence="1" type="ORF">PMI13_04184</name>
</gene>
<keyword evidence="2" id="KW-1185">Reference proteome</keyword>
<accession>J2JHY3</accession>
<proteinExistence type="predicted"/>